<evidence type="ECO:0000259" key="2">
    <source>
        <dbReference type="Pfam" id="PF04942"/>
    </source>
</evidence>
<dbReference type="HOGENOM" id="CLU_172046_0_0_1"/>
<dbReference type="Proteomes" id="UP000008068">
    <property type="component" value="Unassembled WGS sequence"/>
</dbReference>
<evidence type="ECO:0000313" key="4">
    <source>
        <dbReference type="Proteomes" id="UP000008068"/>
    </source>
</evidence>
<dbReference type="InParanoid" id="G0NLC5"/>
<gene>
    <name evidence="3" type="ORF">CAEBREN_18932</name>
</gene>
<dbReference type="eggNOG" id="ENOG502TITK">
    <property type="taxonomic scope" value="Eukaryota"/>
</dbReference>
<proteinExistence type="predicted"/>
<feature type="domain" description="CC" evidence="2">
    <location>
        <begin position="56"/>
        <end position="90"/>
    </location>
</feature>
<evidence type="ECO:0000313" key="3">
    <source>
        <dbReference type="EMBL" id="EGT33261.1"/>
    </source>
</evidence>
<feature type="domain" description="CC" evidence="2">
    <location>
        <begin position="17"/>
        <end position="51"/>
    </location>
</feature>
<feature type="chain" id="PRO_5003405055" description="CC domain-containing protein" evidence="1">
    <location>
        <begin position="19"/>
        <end position="98"/>
    </location>
</feature>
<dbReference type="InterPro" id="IPR007026">
    <property type="entry name" value="CC_domain"/>
</dbReference>
<accession>G0NLC5</accession>
<evidence type="ECO:0000256" key="1">
    <source>
        <dbReference type="SAM" id="SignalP"/>
    </source>
</evidence>
<dbReference type="OMA" id="VAGEECC"/>
<name>G0NLC5_CAEBE</name>
<dbReference type="FunCoup" id="G0NLC5">
    <property type="interactions" value="1047"/>
</dbReference>
<protein>
    <recommendedName>
        <fullName evidence="2">CC domain-containing protein</fullName>
    </recommendedName>
</protein>
<dbReference type="Pfam" id="PF04942">
    <property type="entry name" value="CC"/>
    <property type="match status" value="2"/>
</dbReference>
<reference evidence="4" key="1">
    <citation type="submission" date="2011-07" db="EMBL/GenBank/DDBJ databases">
        <authorList>
            <consortium name="Caenorhabditis brenneri Sequencing and Analysis Consortium"/>
            <person name="Wilson R.K."/>
        </authorList>
    </citation>
    <scope>NUCLEOTIDE SEQUENCE [LARGE SCALE GENOMIC DNA]</scope>
    <source>
        <strain evidence="4">PB2801</strain>
    </source>
</reference>
<feature type="signal peptide" evidence="1">
    <location>
        <begin position="1"/>
        <end position="18"/>
    </location>
</feature>
<dbReference type="EMBL" id="GL379904">
    <property type="protein sequence ID" value="EGT33261.1"/>
    <property type="molecule type" value="Genomic_DNA"/>
</dbReference>
<keyword evidence="1" id="KW-0732">Signal</keyword>
<dbReference type="OrthoDB" id="5780171at2759"/>
<organism evidence="4">
    <name type="scientific">Caenorhabditis brenneri</name>
    <name type="common">Nematode worm</name>
    <dbReference type="NCBI Taxonomy" id="135651"/>
    <lineage>
        <taxon>Eukaryota</taxon>
        <taxon>Metazoa</taxon>
        <taxon>Ecdysozoa</taxon>
        <taxon>Nematoda</taxon>
        <taxon>Chromadorea</taxon>
        <taxon>Rhabditida</taxon>
        <taxon>Rhabditina</taxon>
        <taxon>Rhabditomorpha</taxon>
        <taxon>Rhabditoidea</taxon>
        <taxon>Rhabditidae</taxon>
        <taxon>Peloderinae</taxon>
        <taxon>Caenorhabditis</taxon>
    </lineage>
</organism>
<sequence length="98" mass="10188">MFKLLAASALFMVLAIEATNLACKSEANVAVGGVCPVGTVAIQGDMSCCDKNDVYDVDTHACRSESVGPAFFGVCPDGYLVVAGEECCPKSDAYAKQK</sequence>
<dbReference type="AlphaFoldDB" id="G0NLC5"/>
<keyword evidence="4" id="KW-1185">Reference proteome</keyword>